<dbReference type="AlphaFoldDB" id="G7YRG2"/>
<protein>
    <submittedName>
        <fullName evidence="1">Uncharacterized protein</fullName>
    </submittedName>
</protein>
<reference key="2">
    <citation type="submission" date="2011-10" db="EMBL/GenBank/DDBJ databases">
        <title>The genome and transcriptome sequence of Clonorchis sinensis provide insights into the carcinogenic liver fluke.</title>
        <authorList>
            <person name="Wang X."/>
            <person name="Huang Y."/>
            <person name="Chen W."/>
            <person name="Liu H."/>
            <person name="Guo L."/>
            <person name="Chen Y."/>
            <person name="Luo F."/>
            <person name="Zhou W."/>
            <person name="Sun J."/>
            <person name="Mao Q."/>
            <person name="Liang P."/>
            <person name="Zhou C."/>
            <person name="Tian Y."/>
            <person name="Men J."/>
            <person name="Lv X."/>
            <person name="Huang L."/>
            <person name="Zhou J."/>
            <person name="Hu Y."/>
            <person name="Li R."/>
            <person name="Zhang F."/>
            <person name="Lei H."/>
            <person name="Li X."/>
            <person name="Hu X."/>
            <person name="Liang C."/>
            <person name="Xu J."/>
            <person name="Wu Z."/>
            <person name="Yu X."/>
        </authorList>
    </citation>
    <scope>NUCLEOTIDE SEQUENCE</scope>
    <source>
        <strain>Henan</strain>
    </source>
</reference>
<proteinExistence type="predicted"/>
<organism evidence="1 2">
    <name type="scientific">Clonorchis sinensis</name>
    <name type="common">Chinese liver fluke</name>
    <dbReference type="NCBI Taxonomy" id="79923"/>
    <lineage>
        <taxon>Eukaryota</taxon>
        <taxon>Metazoa</taxon>
        <taxon>Spiralia</taxon>
        <taxon>Lophotrochozoa</taxon>
        <taxon>Platyhelminthes</taxon>
        <taxon>Trematoda</taxon>
        <taxon>Digenea</taxon>
        <taxon>Opisthorchiida</taxon>
        <taxon>Opisthorchiata</taxon>
        <taxon>Opisthorchiidae</taxon>
        <taxon>Clonorchis</taxon>
    </lineage>
</organism>
<sequence length="313" mass="35594">MVQHNRATVPAGRTDQHARILSLVHATSLHHYACFSIKRPSKISVDILFSLVDLTDVTDVREFRPRTTMNCTNTNKLMPHRPSRGAISRAALPAAYSRAEFHMDTARIYALLRPRSLSRTSTGRLPVRHQAEFRLVESLDPRVNYDPVLVEYRLPMAHPEGVRISRSTQRCPQTNSLSKRSLEDLLERYAPIFADELGRHTKAFSPVPNKFSAQAVRSTRTPVAIREYARRIEKVANIIIDGIKSLFNTEVSLPYVVVHSHRRPMSSHCIVLDEFLHKSYGTSRVCARQEILECIAAQGHEVLEDEHINSMTE</sequence>
<gene>
    <name evidence="1" type="ORF">CLF_108268</name>
</gene>
<reference evidence="1" key="1">
    <citation type="journal article" date="2011" name="Genome Biol.">
        <title>The draft genome of the carcinogenic human liver fluke Clonorchis sinensis.</title>
        <authorList>
            <person name="Wang X."/>
            <person name="Chen W."/>
            <person name="Huang Y."/>
            <person name="Sun J."/>
            <person name="Men J."/>
            <person name="Liu H."/>
            <person name="Luo F."/>
            <person name="Guo L."/>
            <person name="Lv X."/>
            <person name="Deng C."/>
            <person name="Zhou C."/>
            <person name="Fan Y."/>
            <person name="Li X."/>
            <person name="Huang L."/>
            <person name="Hu Y."/>
            <person name="Liang C."/>
            <person name="Hu X."/>
            <person name="Xu J."/>
            <person name="Yu X."/>
        </authorList>
    </citation>
    <scope>NUCLEOTIDE SEQUENCE [LARGE SCALE GENOMIC DNA]</scope>
    <source>
        <strain evidence="1">Henan</strain>
    </source>
</reference>
<name>G7YRG2_CLOSI</name>
<accession>G7YRG2</accession>
<evidence type="ECO:0000313" key="1">
    <source>
        <dbReference type="EMBL" id="GAA55542.1"/>
    </source>
</evidence>
<dbReference type="Proteomes" id="UP000008909">
    <property type="component" value="Unassembled WGS sequence"/>
</dbReference>
<keyword evidence="2" id="KW-1185">Reference proteome</keyword>
<dbReference type="EMBL" id="DF144033">
    <property type="protein sequence ID" value="GAA55542.1"/>
    <property type="molecule type" value="Genomic_DNA"/>
</dbReference>
<evidence type="ECO:0000313" key="2">
    <source>
        <dbReference type="Proteomes" id="UP000008909"/>
    </source>
</evidence>